<feature type="transmembrane region" description="Helical" evidence="1">
    <location>
        <begin position="78"/>
        <end position="102"/>
    </location>
</feature>
<comment type="caution">
    <text evidence="2">The sequence shown here is derived from an EMBL/GenBank/DDBJ whole genome shotgun (WGS) entry which is preliminary data.</text>
</comment>
<sequence length="159" mass="16064">MITWFDALLVTLWAVLTALGARRGLAGLAWGAAGVAVCFLANSLGAGAPASLILAALLGLGTAVAISRLIPAPLEQPWHLGAGALGGFLLGGLLISAVSLGFPMDVKVDARGARATYPSASLPPALYDAVRNSALQGSLRGVWSGGPALKTLLIPDQTR</sequence>
<gene>
    <name evidence="2" type="ORF">Dcae01_03115</name>
</gene>
<dbReference type="RefSeq" id="WP_229844362.1">
    <property type="nucleotide sequence ID" value="NZ_BAABQU010000058.1"/>
</dbReference>
<organism evidence="2 3">
    <name type="scientific">Deinococcus caeni</name>
    <dbReference type="NCBI Taxonomy" id="569127"/>
    <lineage>
        <taxon>Bacteria</taxon>
        <taxon>Thermotogati</taxon>
        <taxon>Deinococcota</taxon>
        <taxon>Deinococci</taxon>
        <taxon>Deinococcales</taxon>
        <taxon>Deinococcaceae</taxon>
        <taxon>Deinococcus</taxon>
    </lineage>
</organism>
<accession>A0ABP9UGW3</accession>
<keyword evidence="1" id="KW-1133">Transmembrane helix</keyword>
<proteinExistence type="predicted"/>
<evidence type="ECO:0000313" key="3">
    <source>
        <dbReference type="Proteomes" id="UP001423409"/>
    </source>
</evidence>
<keyword evidence="1" id="KW-0812">Transmembrane</keyword>
<evidence type="ECO:0000256" key="1">
    <source>
        <dbReference type="SAM" id="Phobius"/>
    </source>
</evidence>
<keyword evidence="3" id="KW-1185">Reference proteome</keyword>
<dbReference type="EMBL" id="BAABQU010000058">
    <property type="protein sequence ID" value="GAA5441577.1"/>
    <property type="molecule type" value="Genomic_DNA"/>
</dbReference>
<protein>
    <recommendedName>
        <fullName evidence="4">CvpA family protein</fullName>
    </recommendedName>
</protein>
<evidence type="ECO:0008006" key="4">
    <source>
        <dbReference type="Google" id="ProtNLM"/>
    </source>
</evidence>
<name>A0ABP9UGW3_9DEIO</name>
<keyword evidence="1" id="KW-0472">Membrane</keyword>
<dbReference type="Proteomes" id="UP001423409">
    <property type="component" value="Unassembled WGS sequence"/>
</dbReference>
<evidence type="ECO:0000313" key="2">
    <source>
        <dbReference type="EMBL" id="GAA5441577.1"/>
    </source>
</evidence>
<reference evidence="2 3" key="1">
    <citation type="submission" date="2024-02" db="EMBL/GenBank/DDBJ databases">
        <title>Deinococcus caeni NBRC 101312.</title>
        <authorList>
            <person name="Ichikawa N."/>
            <person name="Katano-Makiyama Y."/>
            <person name="Hidaka K."/>
        </authorList>
    </citation>
    <scope>NUCLEOTIDE SEQUENCE [LARGE SCALE GENOMIC DNA]</scope>
    <source>
        <strain evidence="2 3">NBRC 101312</strain>
    </source>
</reference>
<feature type="transmembrane region" description="Helical" evidence="1">
    <location>
        <begin position="47"/>
        <end position="66"/>
    </location>
</feature>